<dbReference type="InterPro" id="IPR027417">
    <property type="entry name" value="P-loop_NTPase"/>
</dbReference>
<evidence type="ECO:0000313" key="2">
    <source>
        <dbReference type="Proteomes" id="UP000199585"/>
    </source>
</evidence>
<dbReference type="STRING" id="245187.SAMN04488003_13414"/>
<dbReference type="OrthoDB" id="8481769at2"/>
<keyword evidence="2" id="KW-1185">Reference proteome</keyword>
<accession>A0A1H8J8H8</accession>
<protein>
    <recommendedName>
        <fullName evidence="3">Sulfotransferase family protein</fullName>
    </recommendedName>
</protein>
<reference evidence="1 2" key="1">
    <citation type="submission" date="2016-10" db="EMBL/GenBank/DDBJ databases">
        <authorList>
            <person name="de Groot N.N."/>
        </authorList>
    </citation>
    <scope>NUCLEOTIDE SEQUENCE [LARGE SCALE GENOMIC DNA]</scope>
    <source>
        <strain evidence="1 2">DSM 16213</strain>
    </source>
</reference>
<sequence length="307" mass="33549">MTDVPRSIVLHVGAHKTATTHLQHSLHGARRLLVRNGIRFFGPMDLRQLGQRLEARFNLPFNPRKSVADLRPAPDVLAEMMGDGTRLVVSEENFIGTLFDKRYPGPLHNLPQPLYSDAQARLAALTGAIAPQGGIEVCIGLRDPAGFLNSAYGLVMQAGSTVPLDRFKRRNPVPDIDWVDLVRRLAATPGVAHVTVWRYEDYRAVFAQVMAVLLGAGAPPVSPVAHRVNRGLSAAAVAFIQEHRAIATEGPLWHLARETYPVGPDHPPHDGFSPKEKAASQKQYAAQWHAIGALPGVTRIRPATEQT</sequence>
<organism evidence="1 2">
    <name type="scientific">Loktanella fryxellensis</name>
    <dbReference type="NCBI Taxonomy" id="245187"/>
    <lineage>
        <taxon>Bacteria</taxon>
        <taxon>Pseudomonadati</taxon>
        <taxon>Pseudomonadota</taxon>
        <taxon>Alphaproteobacteria</taxon>
        <taxon>Rhodobacterales</taxon>
        <taxon>Roseobacteraceae</taxon>
        <taxon>Loktanella</taxon>
    </lineage>
</organism>
<evidence type="ECO:0008006" key="3">
    <source>
        <dbReference type="Google" id="ProtNLM"/>
    </source>
</evidence>
<gene>
    <name evidence="1" type="ORF">SAMN04488003_13414</name>
</gene>
<evidence type="ECO:0000313" key="1">
    <source>
        <dbReference type="EMBL" id="SEN77062.1"/>
    </source>
</evidence>
<dbReference type="AlphaFoldDB" id="A0A1H8J8H8"/>
<dbReference type="Proteomes" id="UP000199585">
    <property type="component" value="Unassembled WGS sequence"/>
</dbReference>
<dbReference type="SUPFAM" id="SSF52540">
    <property type="entry name" value="P-loop containing nucleoside triphosphate hydrolases"/>
    <property type="match status" value="1"/>
</dbReference>
<name>A0A1H8J8H8_9RHOB</name>
<proteinExistence type="predicted"/>
<dbReference type="RefSeq" id="WP_089905581.1">
    <property type="nucleotide sequence ID" value="NZ_FOCI01000034.1"/>
</dbReference>
<dbReference type="EMBL" id="FOCI01000034">
    <property type="protein sequence ID" value="SEN77062.1"/>
    <property type="molecule type" value="Genomic_DNA"/>
</dbReference>